<dbReference type="Proteomes" id="UP000250157">
    <property type="component" value="Segment"/>
</dbReference>
<dbReference type="EMBL" id="LC371242">
    <property type="protein sequence ID" value="BBC78056.1"/>
    <property type="molecule type" value="Genomic_DNA"/>
</dbReference>
<name>A0A2Z5ZC73_9CAUD</name>
<evidence type="ECO:0000313" key="2">
    <source>
        <dbReference type="Proteomes" id="UP000250157"/>
    </source>
</evidence>
<dbReference type="KEGG" id="vg:65108195"/>
<accession>A0A2Z5ZC73</accession>
<reference evidence="1 2" key="1">
    <citation type="submission" date="2018-02" db="EMBL/GenBank/DDBJ databases">
        <title>Full genome sequencing of a novel polyvalent bacteriophage as one of T4-Family member.</title>
        <authorList>
            <person name="Kawasaki T."/>
            <person name="Saad A.M."/>
            <person name="Yamada T."/>
        </authorList>
    </citation>
    <scope>NUCLEOTIDE SEQUENCE [LARGE SCALE GENOMIC DNA]</scope>
    <source>
        <strain evidence="1 2">EcS1</strain>
    </source>
</reference>
<dbReference type="RefSeq" id="YP_010090703.1">
    <property type="nucleotide sequence ID" value="NC_055721.1"/>
</dbReference>
<protein>
    <submittedName>
        <fullName evidence="1">Uncharacterized protein</fullName>
    </submittedName>
</protein>
<dbReference type="GeneID" id="65108195"/>
<proteinExistence type="predicted"/>
<evidence type="ECO:0000313" key="1">
    <source>
        <dbReference type="EMBL" id="BBC78056.1"/>
    </source>
</evidence>
<organism evidence="1 2">
    <name type="scientific">Escherichia phage EcS1</name>
    <dbReference type="NCBI Taxonomy" id="2083276"/>
    <lineage>
        <taxon>Viruses</taxon>
        <taxon>Duplodnaviria</taxon>
        <taxon>Heunggongvirae</taxon>
        <taxon>Uroviricota</taxon>
        <taxon>Caudoviricetes</taxon>
        <taxon>Pantevenvirales</taxon>
        <taxon>Straboviridae</taxon>
        <taxon>Tevenvirinae</taxon>
        <taxon>Kagamiyamavirus</taxon>
        <taxon>Kagamiyamavirus ecs1</taxon>
    </lineage>
</organism>
<keyword evidence="2" id="KW-1185">Reference proteome</keyword>
<sequence>MITIKEILMLPKARPIKPGVYKIRVGMKRYTLTIKAKI</sequence>